<dbReference type="Proteomes" id="UP001500393">
    <property type="component" value="Unassembled WGS sequence"/>
</dbReference>
<keyword evidence="3" id="KW-1185">Reference proteome</keyword>
<organism evidence="2 3">
    <name type="scientific">Kribbella sancticallisti</name>
    <dbReference type="NCBI Taxonomy" id="460087"/>
    <lineage>
        <taxon>Bacteria</taxon>
        <taxon>Bacillati</taxon>
        <taxon>Actinomycetota</taxon>
        <taxon>Actinomycetes</taxon>
        <taxon>Propionibacteriales</taxon>
        <taxon>Kribbellaceae</taxon>
        <taxon>Kribbella</taxon>
    </lineage>
</organism>
<dbReference type="InterPro" id="IPR010982">
    <property type="entry name" value="Lambda_DNA-bd_dom_sf"/>
</dbReference>
<gene>
    <name evidence="2" type="ORF">GCM10009789_21470</name>
</gene>
<dbReference type="CDD" id="cd00093">
    <property type="entry name" value="HTH_XRE"/>
    <property type="match status" value="1"/>
</dbReference>
<dbReference type="SUPFAM" id="SSF47413">
    <property type="entry name" value="lambda repressor-like DNA-binding domains"/>
    <property type="match status" value="1"/>
</dbReference>
<sequence>MPESFGARLRAYRVAAGLSMGELARRVNYHKSYLSKIENDHKPPSLVLAKLCDAALGTGGGLAALVVQDVPAAVEDTAGDVEAVGETWLLDLTASGGLRFGQGDRPPTSGLAGFTAMAGSGQNADDHVIAALRATFDQYRVLGMTVSPALVLGPVIAHLHSLRSLAATASGPVRTELLMLASRVAEYAGWMSQEAGDDRAAGWWTDQAVRLGAESLDPQIVSYALVRRAEVALYRHDAISTIELAVRAQLDPRTAPRVLGLAARCEAQGHALAGDLDACRRALDRAAKLFALAAAEPPSSAPILGSSTGSDELRLALGWSLFDLGRPGEAAAMLDLPLASIPPFARRARARFGVRQALAYGQSGDVTQACLVIRAALDDAVRVDSATIRADLRYLIRTLNRWPTHQAVRETQPLLLRALSTQAGE</sequence>
<evidence type="ECO:0000259" key="1">
    <source>
        <dbReference type="PROSITE" id="PS50943"/>
    </source>
</evidence>
<feature type="domain" description="HTH cro/C1-type" evidence="1">
    <location>
        <begin position="9"/>
        <end position="54"/>
    </location>
</feature>
<dbReference type="InterPro" id="IPR001387">
    <property type="entry name" value="Cro/C1-type_HTH"/>
</dbReference>
<dbReference type="PROSITE" id="PS50943">
    <property type="entry name" value="HTH_CROC1"/>
    <property type="match status" value="1"/>
</dbReference>
<dbReference type="Gene3D" id="1.10.260.40">
    <property type="entry name" value="lambda repressor-like DNA-binding domains"/>
    <property type="match status" value="1"/>
</dbReference>
<comment type="caution">
    <text evidence="2">The sequence shown here is derived from an EMBL/GenBank/DDBJ whole genome shotgun (WGS) entry which is preliminary data.</text>
</comment>
<reference evidence="2 3" key="1">
    <citation type="journal article" date="2019" name="Int. J. Syst. Evol. Microbiol.">
        <title>The Global Catalogue of Microorganisms (GCM) 10K type strain sequencing project: providing services to taxonomists for standard genome sequencing and annotation.</title>
        <authorList>
            <consortium name="The Broad Institute Genomics Platform"/>
            <consortium name="The Broad Institute Genome Sequencing Center for Infectious Disease"/>
            <person name="Wu L."/>
            <person name="Ma J."/>
        </authorList>
    </citation>
    <scope>NUCLEOTIDE SEQUENCE [LARGE SCALE GENOMIC DNA]</scope>
    <source>
        <strain evidence="2 3">JCM 14969</strain>
    </source>
</reference>
<accession>A0ABN2D3Y2</accession>
<name>A0ABN2D3Y2_9ACTN</name>
<proteinExistence type="predicted"/>
<evidence type="ECO:0000313" key="3">
    <source>
        <dbReference type="Proteomes" id="UP001500393"/>
    </source>
</evidence>
<protein>
    <submittedName>
        <fullName evidence="2">Helix-turn-helix transcriptional regulator</fullName>
    </submittedName>
</protein>
<dbReference type="Pfam" id="PF13560">
    <property type="entry name" value="HTH_31"/>
    <property type="match status" value="1"/>
</dbReference>
<dbReference type="SMART" id="SM00530">
    <property type="entry name" value="HTH_XRE"/>
    <property type="match status" value="1"/>
</dbReference>
<dbReference type="EMBL" id="BAAAOS010000018">
    <property type="protein sequence ID" value="GAA1567748.1"/>
    <property type="molecule type" value="Genomic_DNA"/>
</dbReference>
<evidence type="ECO:0000313" key="2">
    <source>
        <dbReference type="EMBL" id="GAA1567748.1"/>
    </source>
</evidence>